<feature type="transmembrane region" description="Helical" evidence="2">
    <location>
        <begin position="87"/>
        <end position="112"/>
    </location>
</feature>
<dbReference type="GeneID" id="100368931"/>
<dbReference type="RefSeq" id="XP_006814654.1">
    <property type="nucleotide sequence ID" value="XM_006814591.1"/>
</dbReference>
<keyword evidence="2" id="KW-0812">Transmembrane</keyword>
<feature type="compositionally biased region" description="Basic and acidic residues" evidence="1">
    <location>
        <begin position="269"/>
        <end position="281"/>
    </location>
</feature>
<keyword evidence="2" id="KW-1133">Transmembrane helix</keyword>
<gene>
    <name evidence="5" type="primary">LOC100368931</name>
</gene>
<dbReference type="Proteomes" id="UP000694865">
    <property type="component" value="Unplaced"/>
</dbReference>
<feature type="chain" id="PRO_5046293116" evidence="3">
    <location>
        <begin position="21"/>
        <end position="310"/>
    </location>
</feature>
<evidence type="ECO:0000256" key="3">
    <source>
        <dbReference type="SAM" id="SignalP"/>
    </source>
</evidence>
<keyword evidence="2" id="KW-0472">Membrane</keyword>
<feature type="region of interest" description="Disordered" evidence="1">
    <location>
        <begin position="264"/>
        <end position="294"/>
    </location>
</feature>
<reference evidence="5" key="1">
    <citation type="submission" date="2025-08" db="UniProtKB">
        <authorList>
            <consortium name="RefSeq"/>
        </authorList>
    </citation>
    <scope>IDENTIFICATION</scope>
    <source>
        <tissue evidence="5">Testes</tissue>
    </source>
</reference>
<evidence type="ECO:0000313" key="5">
    <source>
        <dbReference type="RefSeq" id="XP_006814654.1"/>
    </source>
</evidence>
<organism evidence="4 5">
    <name type="scientific">Saccoglossus kowalevskii</name>
    <name type="common">Acorn worm</name>
    <dbReference type="NCBI Taxonomy" id="10224"/>
    <lineage>
        <taxon>Eukaryota</taxon>
        <taxon>Metazoa</taxon>
        <taxon>Hemichordata</taxon>
        <taxon>Enteropneusta</taxon>
        <taxon>Harrimaniidae</taxon>
        <taxon>Saccoglossus</taxon>
    </lineage>
</organism>
<evidence type="ECO:0000256" key="2">
    <source>
        <dbReference type="SAM" id="Phobius"/>
    </source>
</evidence>
<evidence type="ECO:0000256" key="1">
    <source>
        <dbReference type="SAM" id="MobiDB-lite"/>
    </source>
</evidence>
<accession>A0ABM0M3R3</accession>
<feature type="signal peptide" evidence="3">
    <location>
        <begin position="1"/>
        <end position="20"/>
    </location>
</feature>
<proteinExistence type="predicted"/>
<name>A0ABM0M3R3_SACKO</name>
<protein>
    <submittedName>
        <fullName evidence="5">Uncharacterized protein LOC100368931</fullName>
    </submittedName>
</protein>
<keyword evidence="3" id="KW-0732">Signal</keyword>
<sequence>MMELFYLLVCLLCLQNKVLGQGDPESCNIKDCLQCLDDSKCSRCKDMVVEDVGDCVSTCPYKESLQFHGNFIGRVCTYPEEDDNLSVAYLAIIGGITMGIVIALIVGLACFFHQKRTHGNFDFLYGKPSKQQENKQEGINIVNQKYERNTGTYRNGSASEVPVRVNSRKAANLGKVDKVEFIRQVTELKPHAHVFLKMLNDVRKKYRSVKHGSPRATTYKAVIRDLSRVLFILNKKDSQLKVPPDGNQLLKWAASTLKNYENCQSASKSETDGKKDEKKQGETPGSVWIESKDDTNPLYNELEYKESELI</sequence>
<keyword evidence="4" id="KW-1185">Reference proteome</keyword>
<evidence type="ECO:0000313" key="4">
    <source>
        <dbReference type="Proteomes" id="UP000694865"/>
    </source>
</evidence>